<dbReference type="PANTHER" id="PTHR30451">
    <property type="entry name" value="OUTER MEMBRANE USHER PROTEIN"/>
    <property type="match status" value="1"/>
</dbReference>
<dbReference type="PATRIC" id="fig|61647.15.peg.3393"/>
<sequence length="785" mass="86549">MHLARRYHFPVSRLLCAILLASPAWADQSSESQLYLAVNINGDAVHGLTRIKKFGDSYGILAADATRINIRTDDLPVQDGYIILAPRRGLKYDYDDLNQALNITADRSRLAGGQRIDDPTGGHYLREAQLSTPVSGVALNYNLFGSHDEDNQYMTAYTEARTFGIGSGTFSTSFNTRVSEHSYAGDNTGTRRLTTYWNWENVDKMLSLTLGDSYTATQSWSNSVRFGGITLTRSYAMQPNVNTSAQDILTDTATLPSTVDLYIDGMRSSSRRVAPGQFTLNTAPILSGTGSAQVVITDINGQQRTVNLALYGTNQLLSEGLTIWTLNAGWVRDDYTEKSFSYNADFVTVGDIRHGFNKDLTLESHTEQSSNLNNLGVGANYLLSPVLGVLHGDTAWGRYHDDGGMQMGMGWNWNNHTLNTSVNHIQRSSKFRDISSMDDGRQATREDSVFVGWSLPAVGTLGTSWIDRKYSSSNTRYAGLSWSKSFSRHLNMSASFTQALDDKSDATFYLSVNIPLASTRDSISAQYNHDKRGGSEQVSLYHSLESNRPGWGWNASARHDGGSNDTHMVVQRRNTWSDMELGMNNYSSEKEYYASMSGAVGLFMGNLYATRELSDSFVLVDTEGVANVPVLLDHRPVGKTDSHGRLFLNNLQPYQENHINIDALHLGTDFRAPYTSLNAIPRRNGGAFTRFNVYRTRALLLVAHTPDGKPVPFSADATVVDSKGQPPAKGTINTVAGYDGNIYLEDTPSEGKVRMSWSEGQCTIALPATKSDAGDDMIRKEVICQ</sequence>
<reference evidence="3 4" key="1">
    <citation type="submission" date="2015-05" db="EMBL/GenBank/DDBJ databases">
        <title>Genome sequences of Pluralibacter gergoviae.</title>
        <authorList>
            <person name="Greninger A.L."/>
            <person name="Miller S."/>
        </authorList>
    </citation>
    <scope>NUCLEOTIDE SEQUENCE [LARGE SCALE GENOMIC DNA]</scope>
    <source>
        <strain evidence="3 4">JS81F13</strain>
    </source>
</reference>
<dbReference type="Pfam" id="PF00577">
    <property type="entry name" value="Usher"/>
    <property type="match status" value="1"/>
</dbReference>
<feature type="chain" id="PRO_5005262576" description="PapC-like C-terminal domain-containing protein" evidence="1">
    <location>
        <begin position="27"/>
        <end position="785"/>
    </location>
</feature>
<evidence type="ECO:0000259" key="2">
    <source>
        <dbReference type="Pfam" id="PF13953"/>
    </source>
</evidence>
<gene>
    <name evidence="3" type="ORF">ABW06_22470</name>
</gene>
<evidence type="ECO:0000313" key="3">
    <source>
        <dbReference type="EMBL" id="KMK11214.1"/>
    </source>
</evidence>
<dbReference type="GO" id="GO:0009279">
    <property type="term" value="C:cell outer membrane"/>
    <property type="evidence" value="ECO:0007669"/>
    <property type="project" value="TreeGrafter"/>
</dbReference>
<dbReference type="STRING" id="61647.LG71_05580"/>
<dbReference type="EMBL" id="LDZF01000032">
    <property type="protein sequence ID" value="KMK11214.1"/>
    <property type="molecule type" value="Genomic_DNA"/>
</dbReference>
<dbReference type="InterPro" id="IPR042186">
    <property type="entry name" value="FimD_plug_dom"/>
</dbReference>
<dbReference type="GO" id="GO:0009297">
    <property type="term" value="P:pilus assembly"/>
    <property type="evidence" value="ECO:0007669"/>
    <property type="project" value="InterPro"/>
</dbReference>
<dbReference type="InterPro" id="IPR043142">
    <property type="entry name" value="PapC-like_C_sf"/>
</dbReference>
<dbReference type="Gene3D" id="2.60.40.2610">
    <property type="entry name" value="Outer membrane usher protein FimD, plug domain"/>
    <property type="match status" value="1"/>
</dbReference>
<keyword evidence="1" id="KW-0732">Signal</keyword>
<keyword evidence="4" id="KW-1185">Reference proteome</keyword>
<protein>
    <recommendedName>
        <fullName evidence="2">PapC-like C-terminal domain-containing protein</fullName>
    </recommendedName>
</protein>
<dbReference type="Gene3D" id="2.60.40.3110">
    <property type="match status" value="1"/>
</dbReference>
<name>A0A0J5LMM6_PLUGE</name>
<dbReference type="Proteomes" id="UP000036196">
    <property type="component" value="Unassembled WGS sequence"/>
</dbReference>
<dbReference type="InterPro" id="IPR025949">
    <property type="entry name" value="PapC-like_C"/>
</dbReference>
<evidence type="ECO:0000313" key="4">
    <source>
        <dbReference type="Proteomes" id="UP000036196"/>
    </source>
</evidence>
<organism evidence="3 4">
    <name type="scientific">Pluralibacter gergoviae</name>
    <name type="common">Enterobacter gergoviae</name>
    <dbReference type="NCBI Taxonomy" id="61647"/>
    <lineage>
        <taxon>Bacteria</taxon>
        <taxon>Pseudomonadati</taxon>
        <taxon>Pseudomonadota</taxon>
        <taxon>Gammaproteobacteria</taxon>
        <taxon>Enterobacterales</taxon>
        <taxon>Enterobacteriaceae</taxon>
        <taxon>Pluralibacter</taxon>
    </lineage>
</organism>
<accession>A0A0J5LMM6</accession>
<dbReference type="Pfam" id="PF13953">
    <property type="entry name" value="PapC_C"/>
    <property type="match status" value="1"/>
</dbReference>
<dbReference type="RefSeq" id="WP_048280645.1">
    <property type="nucleotide sequence ID" value="NZ_LDZF01000032.1"/>
</dbReference>
<feature type="domain" description="PapC-like C-terminal" evidence="2">
    <location>
        <begin position="700"/>
        <end position="765"/>
    </location>
</feature>
<dbReference type="AlphaFoldDB" id="A0A0J5LMM6"/>
<dbReference type="PANTHER" id="PTHR30451:SF5">
    <property type="entry name" value="SLR0019 PROTEIN"/>
    <property type="match status" value="1"/>
</dbReference>
<proteinExistence type="predicted"/>
<dbReference type="InterPro" id="IPR000015">
    <property type="entry name" value="Fimb_usher"/>
</dbReference>
<dbReference type="Gene3D" id="2.60.40.2070">
    <property type="match status" value="1"/>
</dbReference>
<dbReference type="GO" id="GO:0015473">
    <property type="term" value="F:fimbrial usher porin activity"/>
    <property type="evidence" value="ECO:0007669"/>
    <property type="project" value="InterPro"/>
</dbReference>
<evidence type="ECO:0000256" key="1">
    <source>
        <dbReference type="SAM" id="SignalP"/>
    </source>
</evidence>
<comment type="caution">
    <text evidence="3">The sequence shown here is derived from an EMBL/GenBank/DDBJ whole genome shotgun (WGS) entry which is preliminary data.</text>
</comment>
<feature type="signal peptide" evidence="1">
    <location>
        <begin position="1"/>
        <end position="26"/>
    </location>
</feature>